<evidence type="ECO:0000256" key="8">
    <source>
        <dbReference type="PIRSR" id="PIRSR615500-1"/>
    </source>
</evidence>
<sequence length="746" mass="75378">MRSNRALAVTATAALALSLGMAASSAAQPEANTRQSAPEVDSSYALVRLASEPLATNPRTAPAKGKKIGFANQSVKAERDRIRAEQAAFKDWLRVNAPQARVTKQFDVAVNAVGVQLNGTSLSTVRSAPGVTYAELQGVFTPLAHEDPDLELVDAFEGWTAVGGAAEAGKGVKVAIIDSGIDVTHPCFDDTGYPAVTPIGDAKYTNNKVIVSRTYGNKVAKNGFDGRDLNGHGTHVAGTVACNPHTTAVVDSTVIPYAPSGVAPAATLGSYNVFPGTAGSARSEDILEAMQDAYVDGFDVANMSLGGARNDGGGAFLLDNAVDNLDKANMVVAVAAGNEGPGYWTVHYPGAAPRALTAGASTVGHALVNTVTVAGTDYDVVVGDFGKLTEDITAPLAVAKDAASGHPLGLSLACNGSPLPDLTGKIAVIGRNVCTFQEKIDNVTAAGAVAAIVVNREDALLTMAGDQTGVVSVMVTKSDGAQIMEHDGQDATINANMLYKSIPEATNRMASFSSQGPTHGDLLIKPDVVAPGADVLSAQPAWACGTPPCWAIFGGTSMATPHLAGIAAVVRGDHPTWSAAEVRSAVVNTAKQGVLRDALTNLVTNDALKVGAGLADTDAAVASQVALDPVSVSFGAIASGSGRSVSKSVVLTNTSSTSISVDVAITNNPAAGVSYSVSGGAASLAAGASTTVTVTATSAKGAADDFYQAQLDVSVGGTVISHGMLFTIVGSGVAAPGQHQVPPGLS</sequence>
<feature type="signal peptide" evidence="10">
    <location>
        <begin position="1"/>
        <end position="26"/>
    </location>
</feature>
<keyword evidence="5 10" id="KW-0732">Signal</keyword>
<dbReference type="STRING" id="710696.Intca_3076"/>
<comment type="similarity">
    <text evidence="1 9">Belongs to the peptidase S8 family.</text>
</comment>
<dbReference type="InterPro" id="IPR015500">
    <property type="entry name" value="Peptidase_S8_subtilisin-rel"/>
</dbReference>
<dbReference type="EMBL" id="CP002343">
    <property type="protein sequence ID" value="ADU49562.1"/>
    <property type="molecule type" value="Genomic_DNA"/>
</dbReference>
<dbReference type="SUPFAM" id="SSF52743">
    <property type="entry name" value="Subtilisin-like"/>
    <property type="match status" value="1"/>
</dbReference>
<feature type="chain" id="PRO_5003210587" evidence="10">
    <location>
        <begin position="27"/>
        <end position="746"/>
    </location>
</feature>
<dbReference type="AlphaFoldDB" id="E6SC22"/>
<name>E6SC22_INTC7</name>
<dbReference type="Gene3D" id="3.50.30.30">
    <property type="match status" value="1"/>
</dbReference>
<proteinExistence type="inferred from homology"/>
<dbReference type="Proteomes" id="UP000008914">
    <property type="component" value="Chromosome"/>
</dbReference>
<evidence type="ECO:0000256" key="7">
    <source>
        <dbReference type="ARBA" id="ARBA00022825"/>
    </source>
</evidence>
<protein>
    <submittedName>
        <fullName evidence="13">Peptidase S8 and S53 subtilisin kexin sedolisin</fullName>
    </submittedName>
</protein>
<dbReference type="InterPro" id="IPR013783">
    <property type="entry name" value="Ig-like_fold"/>
</dbReference>
<feature type="domain" description="PA" evidence="12">
    <location>
        <begin position="393"/>
        <end position="483"/>
    </location>
</feature>
<evidence type="ECO:0000256" key="10">
    <source>
        <dbReference type="SAM" id="SignalP"/>
    </source>
</evidence>
<dbReference type="KEGG" id="ica:Intca_3076"/>
<dbReference type="GO" id="GO:0006508">
    <property type="term" value="P:proteolysis"/>
    <property type="evidence" value="ECO:0007669"/>
    <property type="project" value="UniProtKB-KW"/>
</dbReference>
<dbReference type="InterPro" id="IPR050131">
    <property type="entry name" value="Peptidase_S8_subtilisin-like"/>
</dbReference>
<evidence type="ECO:0000256" key="9">
    <source>
        <dbReference type="PROSITE-ProRule" id="PRU01240"/>
    </source>
</evidence>
<evidence type="ECO:0000259" key="12">
    <source>
        <dbReference type="Pfam" id="PF02225"/>
    </source>
</evidence>
<evidence type="ECO:0000256" key="2">
    <source>
        <dbReference type="ARBA" id="ARBA00022512"/>
    </source>
</evidence>
<dbReference type="InterPro" id="IPR003137">
    <property type="entry name" value="PA_domain"/>
</dbReference>
<dbReference type="HOGENOM" id="CLU_004945_1_0_11"/>
<dbReference type="Pfam" id="PF02225">
    <property type="entry name" value="PA"/>
    <property type="match status" value="1"/>
</dbReference>
<dbReference type="GO" id="GO:0005975">
    <property type="term" value="P:carbohydrate metabolic process"/>
    <property type="evidence" value="ECO:0007669"/>
    <property type="project" value="UniProtKB-ARBA"/>
</dbReference>
<evidence type="ECO:0000256" key="4">
    <source>
        <dbReference type="ARBA" id="ARBA00022670"/>
    </source>
</evidence>
<keyword evidence="6 9" id="KW-0378">Hydrolase</keyword>
<evidence type="ECO:0000313" key="13">
    <source>
        <dbReference type="EMBL" id="ADU49562.1"/>
    </source>
</evidence>
<evidence type="ECO:0000256" key="3">
    <source>
        <dbReference type="ARBA" id="ARBA00022525"/>
    </source>
</evidence>
<feature type="active site" description="Charge relay system" evidence="8 9">
    <location>
        <position position="232"/>
    </location>
</feature>
<dbReference type="PRINTS" id="PR00723">
    <property type="entry name" value="SUBTILISIN"/>
</dbReference>
<dbReference type="InterPro" id="IPR046450">
    <property type="entry name" value="PA_dom_sf"/>
</dbReference>
<dbReference type="GO" id="GO:0004252">
    <property type="term" value="F:serine-type endopeptidase activity"/>
    <property type="evidence" value="ECO:0007669"/>
    <property type="project" value="UniProtKB-UniRule"/>
</dbReference>
<organism evidence="13 14">
    <name type="scientific">Intrasporangium calvum (strain ATCC 23552 / DSM 43043 / JCM 3097 / NBRC 12989 / NCIMB 10167 / NRRL B-3866 / 7 KIP)</name>
    <dbReference type="NCBI Taxonomy" id="710696"/>
    <lineage>
        <taxon>Bacteria</taxon>
        <taxon>Bacillati</taxon>
        <taxon>Actinomycetota</taxon>
        <taxon>Actinomycetes</taxon>
        <taxon>Micrococcales</taxon>
        <taxon>Intrasporangiaceae</taxon>
        <taxon>Intrasporangium</taxon>
    </lineage>
</organism>
<dbReference type="PROSITE" id="PS51892">
    <property type="entry name" value="SUBTILASE"/>
    <property type="match status" value="1"/>
</dbReference>
<evidence type="ECO:0000256" key="6">
    <source>
        <dbReference type="ARBA" id="ARBA00022801"/>
    </source>
</evidence>
<dbReference type="PROSITE" id="PS00136">
    <property type="entry name" value="SUBTILASE_ASP"/>
    <property type="match status" value="1"/>
</dbReference>
<feature type="active site" description="Charge relay system" evidence="8 9">
    <location>
        <position position="557"/>
    </location>
</feature>
<dbReference type="eggNOG" id="COG1404">
    <property type="taxonomic scope" value="Bacteria"/>
</dbReference>
<dbReference type="Gene3D" id="2.60.40.10">
    <property type="entry name" value="Immunoglobulins"/>
    <property type="match status" value="1"/>
</dbReference>
<keyword evidence="4 9" id="KW-0645">Protease</keyword>
<dbReference type="SUPFAM" id="SSF52025">
    <property type="entry name" value="PA domain"/>
    <property type="match status" value="1"/>
</dbReference>
<keyword evidence="7 9" id="KW-0720">Serine protease</keyword>
<gene>
    <name evidence="13" type="ordered locus">Intca_3076</name>
</gene>
<dbReference type="PANTHER" id="PTHR43806:SF11">
    <property type="entry name" value="CEREVISIN-RELATED"/>
    <property type="match status" value="1"/>
</dbReference>
<dbReference type="InterPro" id="IPR036852">
    <property type="entry name" value="Peptidase_S8/S53_dom_sf"/>
</dbReference>
<evidence type="ECO:0000256" key="1">
    <source>
        <dbReference type="ARBA" id="ARBA00011073"/>
    </source>
</evidence>
<keyword evidence="14" id="KW-1185">Reference proteome</keyword>
<feature type="domain" description="Peptidase S8/S53" evidence="11">
    <location>
        <begin position="169"/>
        <end position="593"/>
    </location>
</feature>
<feature type="active site" description="Charge relay system" evidence="8 9">
    <location>
        <position position="178"/>
    </location>
</feature>
<keyword evidence="3" id="KW-0964">Secreted</keyword>
<dbReference type="Pfam" id="PF00082">
    <property type="entry name" value="Peptidase_S8"/>
    <property type="match status" value="1"/>
</dbReference>
<accession>E6SC22</accession>
<dbReference type="PANTHER" id="PTHR43806">
    <property type="entry name" value="PEPTIDASE S8"/>
    <property type="match status" value="1"/>
</dbReference>
<evidence type="ECO:0000259" key="11">
    <source>
        <dbReference type="Pfam" id="PF00082"/>
    </source>
</evidence>
<evidence type="ECO:0000313" key="14">
    <source>
        <dbReference type="Proteomes" id="UP000008914"/>
    </source>
</evidence>
<evidence type="ECO:0000256" key="5">
    <source>
        <dbReference type="ARBA" id="ARBA00022729"/>
    </source>
</evidence>
<dbReference type="InterPro" id="IPR000209">
    <property type="entry name" value="Peptidase_S8/S53_dom"/>
</dbReference>
<dbReference type="Gene3D" id="3.40.50.200">
    <property type="entry name" value="Peptidase S8/S53 domain"/>
    <property type="match status" value="1"/>
</dbReference>
<dbReference type="InterPro" id="IPR023827">
    <property type="entry name" value="Peptidase_S8_Asp-AS"/>
</dbReference>
<keyword evidence="2" id="KW-0134">Cell wall</keyword>
<reference evidence="13 14" key="1">
    <citation type="journal article" date="2010" name="Stand. Genomic Sci.">
        <title>Complete genome sequence of Intrasporangium calvum type strain (7 KIP).</title>
        <authorList>
            <person name="Del Rio T.G."/>
            <person name="Chertkov O."/>
            <person name="Yasawong M."/>
            <person name="Lucas S."/>
            <person name="Deshpande S."/>
            <person name="Cheng J.F."/>
            <person name="Detter C."/>
            <person name="Tapia R."/>
            <person name="Han C."/>
            <person name="Goodwin L."/>
            <person name="Pitluck S."/>
            <person name="Liolios K."/>
            <person name="Ivanova N."/>
            <person name="Mavromatis K."/>
            <person name="Pati A."/>
            <person name="Chen A."/>
            <person name="Palaniappan K."/>
            <person name="Land M."/>
            <person name="Hauser L."/>
            <person name="Chang Y.J."/>
            <person name="Jeffries C.D."/>
            <person name="Rohde M."/>
            <person name="Pukall R."/>
            <person name="Sikorski J."/>
            <person name="Goker M."/>
            <person name="Woyke T."/>
            <person name="Bristow J."/>
            <person name="Eisen J.A."/>
            <person name="Markowitz V."/>
            <person name="Hugenholtz P."/>
            <person name="Kyrpides N.C."/>
            <person name="Klenk H.P."/>
            <person name="Lapidus A."/>
        </authorList>
    </citation>
    <scope>NUCLEOTIDE SEQUENCE [LARGE SCALE GENOMIC DNA]</scope>
    <source>
        <strain evidence="14">ATCC 23552 / DSM 43043 / JCM 3097 / NBRC 12989 / 7 KIP</strain>
    </source>
</reference>